<feature type="region of interest" description="Disordered" evidence="1">
    <location>
        <begin position="349"/>
        <end position="369"/>
    </location>
</feature>
<name>A0ABQ3C6C1_9ACTN</name>
<sequence>MAYARWKHILIESQRHALKAVDEWNCSSGNYSDFLTHMHKAWHYLLHAEFHKAKIDYHYKDAQTGQYKLIDGEPKAWDLEWCLKQRYTNSADPVRLNAELFVALRNKVEHRYEHNLKIVTGGKAQALVMNYEQEMVDHFGRSFSLADRLRFPIALQTLTAEGREQLQDAAKKLPKKTRDLVARFEASIDSDVLDDLKYDYRVRLVPIVGKKTDADLAVNFVNLNALTDDERAVMTKAGRTGTVITKVKHVETMNPAKLRASVVAERVEANLPFCFSVHGEHTEMWRRLGVRPAKGSADPCITDARYCIYDEPVSTYLYTDAWVAKIVKEIGTVEEYRKFFGKEPRMKKVTTLPKQAEPAHDDRPIGKTA</sequence>
<feature type="domain" description="DUF3644" evidence="2">
    <location>
        <begin position="9"/>
        <end position="187"/>
    </location>
</feature>
<dbReference type="InterPro" id="IPR022104">
    <property type="entry name" value="DUF3644"/>
</dbReference>
<gene>
    <name evidence="3" type="ORF">GCM10010328_51740</name>
</gene>
<comment type="caution">
    <text evidence="3">The sequence shown here is derived from an EMBL/GenBank/DDBJ whole genome shotgun (WGS) entry which is preliminary data.</text>
</comment>
<protein>
    <recommendedName>
        <fullName evidence="2">DUF3644 domain-containing protein</fullName>
    </recommendedName>
</protein>
<dbReference type="EMBL" id="BMUW01000011">
    <property type="protein sequence ID" value="GGZ70225.1"/>
    <property type="molecule type" value="Genomic_DNA"/>
</dbReference>
<evidence type="ECO:0000259" key="2">
    <source>
        <dbReference type="Pfam" id="PF12358"/>
    </source>
</evidence>
<reference evidence="4" key="1">
    <citation type="journal article" date="2019" name="Int. J. Syst. Evol. Microbiol.">
        <title>The Global Catalogue of Microorganisms (GCM) 10K type strain sequencing project: providing services to taxonomists for standard genome sequencing and annotation.</title>
        <authorList>
            <consortium name="The Broad Institute Genomics Platform"/>
            <consortium name="The Broad Institute Genome Sequencing Center for Infectious Disease"/>
            <person name="Wu L."/>
            <person name="Ma J."/>
        </authorList>
    </citation>
    <scope>NUCLEOTIDE SEQUENCE [LARGE SCALE GENOMIC DNA]</scope>
    <source>
        <strain evidence="4">JCM 4602</strain>
    </source>
</reference>
<evidence type="ECO:0000313" key="4">
    <source>
        <dbReference type="Proteomes" id="UP000624183"/>
    </source>
</evidence>
<dbReference type="Pfam" id="PF12358">
    <property type="entry name" value="DUF3644"/>
    <property type="match status" value="1"/>
</dbReference>
<evidence type="ECO:0000256" key="1">
    <source>
        <dbReference type="SAM" id="MobiDB-lite"/>
    </source>
</evidence>
<organism evidence="3 4">
    <name type="scientific">Streptomyces rubiginosohelvolus</name>
    <dbReference type="NCBI Taxonomy" id="67362"/>
    <lineage>
        <taxon>Bacteria</taxon>
        <taxon>Bacillati</taxon>
        <taxon>Actinomycetota</taxon>
        <taxon>Actinomycetes</taxon>
        <taxon>Kitasatosporales</taxon>
        <taxon>Streptomycetaceae</taxon>
        <taxon>Streptomyces</taxon>
    </lineage>
</organism>
<feature type="compositionally biased region" description="Basic and acidic residues" evidence="1">
    <location>
        <begin position="357"/>
        <end position="369"/>
    </location>
</feature>
<proteinExistence type="predicted"/>
<accession>A0ABQ3C6C1</accession>
<dbReference type="Proteomes" id="UP000624183">
    <property type="component" value="Unassembled WGS sequence"/>
</dbReference>
<evidence type="ECO:0000313" key="3">
    <source>
        <dbReference type="EMBL" id="GGZ70225.1"/>
    </source>
</evidence>
<keyword evidence="4" id="KW-1185">Reference proteome</keyword>